<dbReference type="EMBL" id="CP058604">
    <property type="protein sequence ID" value="QLG70907.1"/>
    <property type="molecule type" value="Genomic_DNA"/>
</dbReference>
<evidence type="ECO:0000313" key="4">
    <source>
        <dbReference type="EMBL" id="QLG70907.1"/>
    </source>
</evidence>
<protein>
    <recommendedName>
        <fullName evidence="3">AB hydrolase-1 domain-containing protein</fullName>
    </recommendedName>
</protein>
<dbReference type="KEGG" id="zmk:HG535_0A08530"/>
<keyword evidence="5" id="KW-1185">Reference proteome</keyword>
<comment type="similarity">
    <text evidence="1">Belongs to the AB hydrolase superfamily.</text>
</comment>
<evidence type="ECO:0000256" key="2">
    <source>
        <dbReference type="ARBA" id="ARBA00022801"/>
    </source>
</evidence>
<dbReference type="Pfam" id="PF00561">
    <property type="entry name" value="Abhydrolase_1"/>
    <property type="match status" value="1"/>
</dbReference>
<dbReference type="RefSeq" id="XP_037142635.1">
    <property type="nucleotide sequence ID" value="XM_037286740.1"/>
</dbReference>
<evidence type="ECO:0000313" key="5">
    <source>
        <dbReference type="Proteomes" id="UP000509704"/>
    </source>
</evidence>
<keyword evidence="2" id="KW-0378">Hydrolase</keyword>
<dbReference type="GeneID" id="59234544"/>
<proteinExistence type="inferred from homology"/>
<dbReference type="Gene3D" id="3.40.50.1820">
    <property type="entry name" value="alpha/beta hydrolase"/>
    <property type="match status" value="1"/>
</dbReference>
<dbReference type="Proteomes" id="UP000509704">
    <property type="component" value="Chromosome 1"/>
</dbReference>
<evidence type="ECO:0000256" key="1">
    <source>
        <dbReference type="ARBA" id="ARBA00008645"/>
    </source>
</evidence>
<dbReference type="PANTHER" id="PTHR46118">
    <property type="entry name" value="PROTEIN ABHD11"/>
    <property type="match status" value="1"/>
</dbReference>
<reference evidence="4 5" key="1">
    <citation type="submission" date="2020-07" db="EMBL/GenBank/DDBJ databases">
        <title>The yeast mating-type switching endonuclease HO is a domesticated member of an unorthodox homing genetic element family.</title>
        <authorList>
            <person name="Coughlan A.Y."/>
            <person name="Lombardi L."/>
            <person name="Braun-Galleani S."/>
            <person name="Martos A.R."/>
            <person name="Galeote V."/>
            <person name="Bigey F."/>
            <person name="Dequin S."/>
            <person name="Byrne K.P."/>
            <person name="Wolfe K.H."/>
        </authorList>
    </citation>
    <scope>NUCLEOTIDE SEQUENCE [LARGE SCALE GENOMIC DNA]</scope>
    <source>
        <strain evidence="4 5">NRRL Y-6702</strain>
    </source>
</reference>
<dbReference type="AlphaFoldDB" id="A0A7H9AXN2"/>
<sequence>MNREALSTAHNKLRSSIFNFRSGGLSAHIAQKNIITRYNVETRRHYSWRNQVMLFSSETAAKKPATGPLFDHHNNTFRSTTSQGKYGSTEVLNGELISDTIPSVPLTYDLLNEHSCQFVSEKSPVVILHGLFGNKLNNRSIGRELNELLARDVYLPDLRNHGGSPHIGRHDYISMALDVERFIQEVVMKAPGAKKPIIIGHSMGAKAAMSVVLRKPDLCSMLVSIDNAPVATPPLNAFPRYTKKLLQIINEPQIETVKQVDDALKDVEDSPVVRQFLITVLQRSKNKDTGKWGFTSKIPLGILNDAIVKGNVSNWEFNPWVHRYCGPALFIRGTKSHYVADEHLPDVANFFPNFEVRDIDAGHWVNSEKPKECVRDIVEFVERHEDELVSPSFRFQG</sequence>
<dbReference type="OrthoDB" id="8119704at2759"/>
<dbReference type="SUPFAM" id="SSF53474">
    <property type="entry name" value="alpha/beta-Hydrolases"/>
    <property type="match status" value="1"/>
</dbReference>
<dbReference type="GO" id="GO:0052689">
    <property type="term" value="F:carboxylic ester hydrolase activity"/>
    <property type="evidence" value="ECO:0007669"/>
    <property type="project" value="TreeGrafter"/>
</dbReference>
<dbReference type="GO" id="GO:0005739">
    <property type="term" value="C:mitochondrion"/>
    <property type="evidence" value="ECO:0007669"/>
    <property type="project" value="TreeGrafter"/>
</dbReference>
<name>A0A7H9AXN2_ZYGMR</name>
<gene>
    <name evidence="4" type="ORF">HG535_0A08530</name>
</gene>
<dbReference type="InterPro" id="IPR000073">
    <property type="entry name" value="AB_hydrolase_1"/>
</dbReference>
<organism evidence="4 5">
    <name type="scientific">Zygotorulaspora mrakii</name>
    <name type="common">Zygosaccharomyces mrakii</name>
    <dbReference type="NCBI Taxonomy" id="42260"/>
    <lineage>
        <taxon>Eukaryota</taxon>
        <taxon>Fungi</taxon>
        <taxon>Dikarya</taxon>
        <taxon>Ascomycota</taxon>
        <taxon>Saccharomycotina</taxon>
        <taxon>Saccharomycetes</taxon>
        <taxon>Saccharomycetales</taxon>
        <taxon>Saccharomycetaceae</taxon>
        <taxon>Zygotorulaspora</taxon>
    </lineage>
</organism>
<accession>A0A7H9AXN2</accession>
<dbReference type="PANTHER" id="PTHR46118:SF4">
    <property type="entry name" value="PROTEIN ABHD11"/>
    <property type="match status" value="1"/>
</dbReference>
<dbReference type="InterPro" id="IPR029058">
    <property type="entry name" value="AB_hydrolase_fold"/>
</dbReference>
<feature type="domain" description="AB hydrolase-1" evidence="3">
    <location>
        <begin position="124"/>
        <end position="370"/>
    </location>
</feature>
<evidence type="ECO:0000259" key="3">
    <source>
        <dbReference type="Pfam" id="PF00561"/>
    </source>
</evidence>